<feature type="non-terminal residue" evidence="1">
    <location>
        <position position="1"/>
    </location>
</feature>
<gene>
    <name evidence="1" type="ORF">VCS650_LOCUS37926</name>
</gene>
<comment type="caution">
    <text evidence="1">The sequence shown here is derived from an EMBL/GenBank/DDBJ whole genome shotgun (WGS) entry which is preliminary data.</text>
</comment>
<dbReference type="Proteomes" id="UP000663891">
    <property type="component" value="Unassembled WGS sequence"/>
</dbReference>
<name>A0A815MSN2_9BILA</name>
<protein>
    <submittedName>
        <fullName evidence="1">Uncharacterized protein</fullName>
    </submittedName>
</protein>
<sequence>ASVDVGLDADINVDTVFDAGSGDGGRGC</sequence>
<dbReference type="AlphaFoldDB" id="A0A815MSN2"/>
<dbReference type="EMBL" id="CAJNON010001076">
    <property type="protein sequence ID" value="CAF1424655.1"/>
    <property type="molecule type" value="Genomic_DNA"/>
</dbReference>
<organism evidence="1 2">
    <name type="scientific">Adineta steineri</name>
    <dbReference type="NCBI Taxonomy" id="433720"/>
    <lineage>
        <taxon>Eukaryota</taxon>
        <taxon>Metazoa</taxon>
        <taxon>Spiralia</taxon>
        <taxon>Gnathifera</taxon>
        <taxon>Rotifera</taxon>
        <taxon>Eurotatoria</taxon>
        <taxon>Bdelloidea</taxon>
        <taxon>Adinetida</taxon>
        <taxon>Adinetidae</taxon>
        <taxon>Adineta</taxon>
    </lineage>
</organism>
<reference evidence="1" key="1">
    <citation type="submission" date="2021-02" db="EMBL/GenBank/DDBJ databases">
        <authorList>
            <person name="Nowell W R."/>
        </authorList>
    </citation>
    <scope>NUCLEOTIDE SEQUENCE</scope>
</reference>
<evidence type="ECO:0000313" key="2">
    <source>
        <dbReference type="Proteomes" id="UP000663891"/>
    </source>
</evidence>
<proteinExistence type="predicted"/>
<evidence type="ECO:0000313" key="1">
    <source>
        <dbReference type="EMBL" id="CAF1424655.1"/>
    </source>
</evidence>
<accession>A0A815MSN2</accession>